<feature type="binding site" evidence="11">
    <location>
        <position position="352"/>
    </location>
    <ligand>
        <name>Mg(2+)</name>
        <dbReference type="ChEBI" id="CHEBI:18420"/>
        <label>2</label>
    </ligand>
</feature>
<dbReference type="Proteomes" id="UP000242715">
    <property type="component" value="Unassembled WGS sequence"/>
</dbReference>
<dbReference type="OrthoDB" id="25308at2759"/>
<organism evidence="14 15">
    <name type="scientific">Trifolium subterraneum</name>
    <name type="common">Subterranean clover</name>
    <dbReference type="NCBI Taxonomy" id="3900"/>
    <lineage>
        <taxon>Eukaryota</taxon>
        <taxon>Viridiplantae</taxon>
        <taxon>Streptophyta</taxon>
        <taxon>Embryophyta</taxon>
        <taxon>Tracheophyta</taxon>
        <taxon>Spermatophyta</taxon>
        <taxon>Magnoliopsida</taxon>
        <taxon>eudicotyledons</taxon>
        <taxon>Gunneridae</taxon>
        <taxon>Pentapetalae</taxon>
        <taxon>rosids</taxon>
        <taxon>fabids</taxon>
        <taxon>Fabales</taxon>
        <taxon>Fabaceae</taxon>
        <taxon>Papilionoideae</taxon>
        <taxon>50 kb inversion clade</taxon>
        <taxon>NPAAA clade</taxon>
        <taxon>Hologalegina</taxon>
        <taxon>IRL clade</taxon>
        <taxon>Trifolieae</taxon>
        <taxon>Trifolium</taxon>
    </lineage>
</organism>
<dbReference type="Pfam" id="PF05770">
    <property type="entry name" value="Ins134_P3_kin"/>
    <property type="match status" value="1"/>
</dbReference>
<evidence type="ECO:0000256" key="2">
    <source>
        <dbReference type="ARBA" id="ARBA00011245"/>
    </source>
</evidence>
<evidence type="ECO:0000256" key="9">
    <source>
        <dbReference type="PIRNR" id="PIRNR038186"/>
    </source>
</evidence>
<dbReference type="SUPFAM" id="SSF56059">
    <property type="entry name" value="Glutathione synthetase ATP-binding domain-like"/>
    <property type="match status" value="1"/>
</dbReference>
<proteinExistence type="inferred from homology"/>
<dbReference type="GO" id="GO:0052726">
    <property type="term" value="F:inositol-1,3,4-trisphosphate 5-kinase activity"/>
    <property type="evidence" value="ECO:0007669"/>
    <property type="project" value="InterPro"/>
</dbReference>
<evidence type="ECO:0000256" key="4">
    <source>
        <dbReference type="ARBA" id="ARBA00022723"/>
    </source>
</evidence>
<evidence type="ECO:0000256" key="1">
    <source>
        <dbReference type="ARBA" id="ARBA00009601"/>
    </source>
</evidence>
<keyword evidence="4 9" id="KW-0479">Metal-binding</keyword>
<evidence type="ECO:0000259" key="12">
    <source>
        <dbReference type="Pfam" id="PF05770"/>
    </source>
</evidence>
<dbReference type="InterPro" id="IPR040464">
    <property type="entry name" value="InsP(3)kin_ATP-grasp"/>
</dbReference>
<dbReference type="GO" id="GO:0000287">
    <property type="term" value="F:magnesium ion binding"/>
    <property type="evidence" value="ECO:0007669"/>
    <property type="project" value="InterPro"/>
</dbReference>
<feature type="binding site" evidence="10">
    <location>
        <position position="225"/>
    </location>
    <ligand>
        <name>1D-myo-inositol 1,3,4-trisphosphate</name>
        <dbReference type="ChEBI" id="CHEBI:58414"/>
    </ligand>
</feature>
<evidence type="ECO:0000256" key="7">
    <source>
        <dbReference type="ARBA" id="ARBA00022840"/>
    </source>
</evidence>
<dbReference type="PANTHER" id="PTHR14217:SF19">
    <property type="entry name" value="INOSITOL-TETRAKISPHOSPHATE 1-KINASE 2"/>
    <property type="match status" value="1"/>
</dbReference>
<reference evidence="15" key="1">
    <citation type="journal article" date="2017" name="Front. Plant Sci.">
        <title>Climate Clever Clovers: New Paradigm to Reduce the Environmental Footprint of Ruminants by Breeding Low Methanogenic Forages Utilizing Haplotype Variation.</title>
        <authorList>
            <person name="Kaur P."/>
            <person name="Appels R."/>
            <person name="Bayer P.E."/>
            <person name="Keeble-Gagnere G."/>
            <person name="Wang J."/>
            <person name="Hirakawa H."/>
            <person name="Shirasawa K."/>
            <person name="Vercoe P."/>
            <person name="Stefanova K."/>
            <person name="Durmic Z."/>
            <person name="Nichols P."/>
            <person name="Revell C."/>
            <person name="Isobe S.N."/>
            <person name="Edwards D."/>
            <person name="Erskine W."/>
        </authorList>
    </citation>
    <scope>NUCLEOTIDE SEQUENCE [LARGE SCALE GENOMIC DNA]</scope>
    <source>
        <strain evidence="15">cv. Daliak</strain>
    </source>
</reference>
<dbReference type="PIRSF" id="PIRSF038186">
    <property type="entry name" value="ITPK"/>
    <property type="match status" value="1"/>
</dbReference>
<feature type="binding site" evidence="10">
    <location>
        <position position="214"/>
    </location>
    <ligand>
        <name>ATP</name>
        <dbReference type="ChEBI" id="CHEBI:30616"/>
    </ligand>
</feature>
<comment type="function">
    <text evidence="9">Kinase that can phosphorylate various inositol polyphosphate such as Ins(3,4,5,6)P4 or Ins(1,3,4)P3.</text>
</comment>
<keyword evidence="6 9" id="KW-0418">Kinase</keyword>
<evidence type="ECO:0000256" key="10">
    <source>
        <dbReference type="PIRSR" id="PIRSR038186-1"/>
    </source>
</evidence>
<dbReference type="Gene3D" id="3.30.470.20">
    <property type="entry name" value="ATP-grasp fold, B domain"/>
    <property type="match status" value="1"/>
</dbReference>
<keyword evidence="15" id="KW-1185">Reference proteome</keyword>
<feature type="binding site" evidence="10">
    <location>
        <position position="354"/>
    </location>
    <ligand>
        <name>1D-myo-inositol 1,3,4-trisphosphate</name>
        <dbReference type="ChEBI" id="CHEBI:58414"/>
    </ligand>
</feature>
<feature type="binding site" evidence="11">
    <location>
        <position position="354"/>
    </location>
    <ligand>
        <name>Mg(2+)</name>
        <dbReference type="ChEBI" id="CHEBI:18420"/>
        <label>2</label>
    </ligand>
</feature>
<keyword evidence="7 9" id="KW-0067">ATP-binding</keyword>
<dbReference type="GO" id="GO:0005737">
    <property type="term" value="C:cytoplasm"/>
    <property type="evidence" value="ECO:0007669"/>
    <property type="project" value="TreeGrafter"/>
</dbReference>
<dbReference type="Pfam" id="PF17927">
    <property type="entry name" value="Ins134_P3_kin_N"/>
    <property type="match status" value="1"/>
</dbReference>
<evidence type="ECO:0000313" key="15">
    <source>
        <dbReference type="Proteomes" id="UP000242715"/>
    </source>
</evidence>
<sequence>MKLNGEISDEEEEEKVVVVGYALTSKKKKSFLKPNFIALARNKGIFFVAIDLNKPLLEQGPFDVVLHKLPGKEWREIIEVCELRIPPPPPTFSFIPASFVAKEYRMMLKKQATQCHKLSSVAVYHGGVRRRVGPTVDGSIDFRHKHPEVTIVDPPDAIQHLLNRQSMLQNVAELNLSDCHGKVGVPQQLVITKNPSTILYEVTKAGMKLPLVAKPLVVDGSAKSHELCIAYDEVSLSKLEPPLVLQEFVNHGGLLFKIYIVGETIKVVRRFSLPNVSKHELLDVDGLFRLPRVSCAAASADDADLDPNIAEHPPRPLLERLARDLRCRLGLRLFNIDMIREHGTKDVFYVIDINYFPGKYNLFPFISLVPFCISGHCTRYGKMPEYEHIFIDFLLSLVQNKCKKRDGT</sequence>
<dbReference type="GO" id="GO:0032957">
    <property type="term" value="P:inositol trisphosphate metabolic process"/>
    <property type="evidence" value="ECO:0007669"/>
    <property type="project" value="InterPro"/>
</dbReference>
<feature type="binding site" evidence="10">
    <location>
        <begin position="246"/>
        <end position="257"/>
    </location>
    <ligand>
        <name>ATP</name>
        <dbReference type="ChEBI" id="CHEBI:30616"/>
    </ligand>
</feature>
<comment type="subunit">
    <text evidence="2 9">Monomer.</text>
</comment>
<feature type="domain" description="Inositol-tetrakisphosphate 1-kinase N-terminal" evidence="13">
    <location>
        <begin position="18"/>
        <end position="80"/>
    </location>
</feature>
<dbReference type="GO" id="GO:0052725">
    <property type="term" value="F:inositol-1,3,4-trisphosphate 6-kinase activity"/>
    <property type="evidence" value="ECO:0007669"/>
    <property type="project" value="InterPro"/>
</dbReference>
<comment type="cofactor">
    <cofactor evidence="9 11">
        <name>Mg(2+)</name>
        <dbReference type="ChEBI" id="CHEBI:18420"/>
    </cofactor>
    <text evidence="9 11">Binds 2 magnesium ions per subunit.</text>
</comment>
<dbReference type="GO" id="GO:0005524">
    <property type="term" value="F:ATP binding"/>
    <property type="evidence" value="ECO:0007669"/>
    <property type="project" value="UniProtKB-KW"/>
</dbReference>
<gene>
    <name evidence="14" type="ORF">TSUD_115210</name>
</gene>
<evidence type="ECO:0000256" key="8">
    <source>
        <dbReference type="ARBA" id="ARBA00022842"/>
    </source>
</evidence>
<feature type="binding site" evidence="10">
    <location>
        <position position="272"/>
    </location>
    <ligand>
        <name>ATP</name>
        <dbReference type="ChEBI" id="CHEBI:30616"/>
    </ligand>
</feature>
<feature type="binding site" evidence="11">
    <location>
        <position position="337"/>
    </location>
    <ligand>
        <name>Mg(2+)</name>
        <dbReference type="ChEBI" id="CHEBI:18420"/>
        <label>1</label>
    </ligand>
</feature>
<evidence type="ECO:0000256" key="11">
    <source>
        <dbReference type="PIRSR" id="PIRSR038186-2"/>
    </source>
</evidence>
<protein>
    <recommendedName>
        <fullName evidence="9">Inositol-tetrakisphosphate 1-kinase</fullName>
        <ecNumber evidence="9">2.7.1.134</ecNumber>
    </recommendedName>
</protein>
<comment type="similarity">
    <text evidence="1 9">Belongs to the ITPK1 family.</text>
</comment>
<dbReference type="EMBL" id="DF973399">
    <property type="protein sequence ID" value="GAU29499.1"/>
    <property type="molecule type" value="Genomic_DNA"/>
</dbReference>
<evidence type="ECO:0000313" key="14">
    <source>
        <dbReference type="EMBL" id="GAU29499.1"/>
    </source>
</evidence>
<name>A0A2Z6NCW3_TRISU</name>
<evidence type="ECO:0000259" key="13">
    <source>
        <dbReference type="Pfam" id="PF17927"/>
    </source>
</evidence>
<evidence type="ECO:0000256" key="3">
    <source>
        <dbReference type="ARBA" id="ARBA00022679"/>
    </source>
</evidence>
<keyword evidence="5 9" id="KW-0547">Nucleotide-binding</keyword>
<feature type="domain" description="Inositol 1,3,4-trisphosphate 5/6-kinase ATP-grasp" evidence="12">
    <location>
        <begin position="180"/>
        <end position="361"/>
    </location>
</feature>
<dbReference type="PANTHER" id="PTHR14217">
    <property type="entry name" value="INOSITOL-TETRAKISPHOSPHATE 1-KINASE"/>
    <property type="match status" value="1"/>
</dbReference>
<keyword evidence="3 9" id="KW-0808">Transferase</keyword>
<accession>A0A2Z6NCW3</accession>
<feature type="binding site" evidence="10">
    <location>
        <position position="358"/>
    </location>
    <ligand>
        <name>1D-myo-inositol 1,3,4-trisphosphate</name>
        <dbReference type="ChEBI" id="CHEBI:58414"/>
    </ligand>
</feature>
<dbReference type="AlphaFoldDB" id="A0A2Z6NCW3"/>
<comment type="catalytic activity">
    <reaction evidence="9">
        <text>1D-myo-inositol 3,4,5,6-tetrakisphosphate + ATP = 1D-myo-inositol 1,3,4,5,6-pentakisphosphate + ADP + H(+)</text>
        <dbReference type="Rhea" id="RHEA:12452"/>
        <dbReference type="ChEBI" id="CHEBI:15378"/>
        <dbReference type="ChEBI" id="CHEBI:30616"/>
        <dbReference type="ChEBI" id="CHEBI:57539"/>
        <dbReference type="ChEBI" id="CHEBI:57733"/>
        <dbReference type="ChEBI" id="CHEBI:456216"/>
        <dbReference type="EC" id="2.7.1.134"/>
    </reaction>
</comment>
<evidence type="ECO:0000256" key="6">
    <source>
        <dbReference type="ARBA" id="ARBA00022777"/>
    </source>
</evidence>
<feature type="binding site" evidence="10">
    <location>
        <position position="257"/>
    </location>
    <ligand>
        <name>1D-myo-inositol 1,3,4-trisphosphate</name>
        <dbReference type="ChEBI" id="CHEBI:58414"/>
    </ligand>
</feature>
<keyword evidence="8 9" id="KW-0460">Magnesium</keyword>
<dbReference type="GO" id="GO:0047325">
    <property type="term" value="F:inositol-3,4,5,6-tetrakisphosphate 1-kinase activity"/>
    <property type="evidence" value="ECO:0007669"/>
    <property type="project" value="UniProtKB-EC"/>
</dbReference>
<dbReference type="EC" id="2.7.1.134" evidence="9"/>
<feature type="binding site" evidence="11">
    <location>
        <position position="352"/>
    </location>
    <ligand>
        <name>Mg(2+)</name>
        <dbReference type="ChEBI" id="CHEBI:18420"/>
        <label>1</label>
    </ligand>
</feature>
<feature type="binding site" evidence="10">
    <location>
        <position position="164"/>
    </location>
    <ligand>
        <name>ATP</name>
        <dbReference type="ChEBI" id="CHEBI:30616"/>
    </ligand>
</feature>
<dbReference type="InterPro" id="IPR008656">
    <property type="entry name" value="Inositol_tetrakis-P_1-kinase"/>
</dbReference>
<dbReference type="InterPro" id="IPR041429">
    <property type="entry name" value="ITPK1_N"/>
</dbReference>
<evidence type="ECO:0000256" key="5">
    <source>
        <dbReference type="ARBA" id="ARBA00022741"/>
    </source>
</evidence>